<evidence type="ECO:0000313" key="2">
    <source>
        <dbReference type="Proteomes" id="UP000736335"/>
    </source>
</evidence>
<reference evidence="1" key="2">
    <citation type="submission" date="2020-11" db="EMBL/GenBank/DDBJ databases">
        <authorList>
            <consortium name="DOE Joint Genome Institute"/>
            <person name="Kuo A."/>
            <person name="Miyauchi S."/>
            <person name="Kiss E."/>
            <person name="Drula E."/>
            <person name="Kohler A."/>
            <person name="Sanchez-Garcia M."/>
            <person name="Andreopoulos B."/>
            <person name="Barry K.W."/>
            <person name="Bonito G."/>
            <person name="Buee M."/>
            <person name="Carver A."/>
            <person name="Chen C."/>
            <person name="Cichocki N."/>
            <person name="Clum A."/>
            <person name="Culley D."/>
            <person name="Crous P.W."/>
            <person name="Fauchery L."/>
            <person name="Girlanda M."/>
            <person name="Hayes R."/>
            <person name="Keri Z."/>
            <person name="Labutti K."/>
            <person name="Lipzen A."/>
            <person name="Lombard V."/>
            <person name="Magnuson J."/>
            <person name="Maillard F."/>
            <person name="Morin E."/>
            <person name="Murat C."/>
            <person name="Nolan M."/>
            <person name="Ohm R."/>
            <person name="Pangilinan J."/>
            <person name="Pereira M."/>
            <person name="Perotto S."/>
            <person name="Peter M."/>
            <person name="Riley R."/>
            <person name="Sitrit Y."/>
            <person name="Stielow B."/>
            <person name="Szollosi G."/>
            <person name="Zifcakova L."/>
            <person name="Stursova M."/>
            <person name="Spatafora J.W."/>
            <person name="Tedersoo L."/>
            <person name="Vaario L.-M."/>
            <person name="Yamada A."/>
            <person name="Yan M."/>
            <person name="Wang P."/>
            <person name="Xu J."/>
            <person name="Bruns T."/>
            <person name="Baldrian P."/>
            <person name="Vilgalys R."/>
            <person name="Henrissat B."/>
            <person name="Grigoriev I.V."/>
            <person name="Hibbett D."/>
            <person name="Nagy L.G."/>
            <person name="Martin F.M."/>
        </authorList>
    </citation>
    <scope>NUCLEOTIDE SEQUENCE</scope>
    <source>
        <strain evidence="1">UH-Tt-Lm1</strain>
    </source>
</reference>
<keyword evidence="2" id="KW-1185">Reference proteome</keyword>
<accession>A0A9P6L483</accession>
<reference evidence="1" key="1">
    <citation type="journal article" date="2020" name="Nat. Commun.">
        <title>Large-scale genome sequencing of mycorrhizal fungi provides insights into the early evolution of symbiotic traits.</title>
        <authorList>
            <person name="Miyauchi S."/>
            <person name="Kiss E."/>
            <person name="Kuo A."/>
            <person name="Drula E."/>
            <person name="Kohler A."/>
            <person name="Sanchez-Garcia M."/>
            <person name="Morin E."/>
            <person name="Andreopoulos B."/>
            <person name="Barry K.W."/>
            <person name="Bonito G."/>
            <person name="Buee M."/>
            <person name="Carver A."/>
            <person name="Chen C."/>
            <person name="Cichocki N."/>
            <person name="Clum A."/>
            <person name="Culley D."/>
            <person name="Crous P.W."/>
            <person name="Fauchery L."/>
            <person name="Girlanda M."/>
            <person name="Hayes R.D."/>
            <person name="Keri Z."/>
            <person name="LaButti K."/>
            <person name="Lipzen A."/>
            <person name="Lombard V."/>
            <person name="Magnuson J."/>
            <person name="Maillard F."/>
            <person name="Murat C."/>
            <person name="Nolan M."/>
            <person name="Ohm R.A."/>
            <person name="Pangilinan J."/>
            <person name="Pereira M.F."/>
            <person name="Perotto S."/>
            <person name="Peter M."/>
            <person name="Pfister S."/>
            <person name="Riley R."/>
            <person name="Sitrit Y."/>
            <person name="Stielow J.B."/>
            <person name="Szollosi G."/>
            <person name="Zifcakova L."/>
            <person name="Stursova M."/>
            <person name="Spatafora J.W."/>
            <person name="Tedersoo L."/>
            <person name="Vaario L.M."/>
            <person name="Yamada A."/>
            <person name="Yan M."/>
            <person name="Wang P."/>
            <person name="Xu J."/>
            <person name="Bruns T."/>
            <person name="Baldrian P."/>
            <person name="Vilgalys R."/>
            <person name="Dunand C."/>
            <person name="Henrissat B."/>
            <person name="Grigoriev I.V."/>
            <person name="Hibbett D."/>
            <person name="Nagy L.G."/>
            <person name="Martin F.M."/>
        </authorList>
    </citation>
    <scope>NUCLEOTIDE SEQUENCE</scope>
    <source>
        <strain evidence="1">UH-Tt-Lm1</strain>
    </source>
</reference>
<evidence type="ECO:0000313" key="1">
    <source>
        <dbReference type="EMBL" id="KAF9781517.1"/>
    </source>
</evidence>
<dbReference type="EMBL" id="WIUZ02000013">
    <property type="protein sequence ID" value="KAF9781517.1"/>
    <property type="molecule type" value="Genomic_DNA"/>
</dbReference>
<protein>
    <submittedName>
        <fullName evidence="1">Uncharacterized protein</fullName>
    </submittedName>
</protein>
<name>A0A9P6L483_9AGAM</name>
<comment type="caution">
    <text evidence="1">The sequence shown here is derived from an EMBL/GenBank/DDBJ whole genome shotgun (WGS) entry which is preliminary data.</text>
</comment>
<dbReference type="AlphaFoldDB" id="A0A9P6L483"/>
<organism evidence="1 2">
    <name type="scientific">Thelephora terrestris</name>
    <dbReference type="NCBI Taxonomy" id="56493"/>
    <lineage>
        <taxon>Eukaryota</taxon>
        <taxon>Fungi</taxon>
        <taxon>Dikarya</taxon>
        <taxon>Basidiomycota</taxon>
        <taxon>Agaricomycotina</taxon>
        <taxon>Agaricomycetes</taxon>
        <taxon>Thelephorales</taxon>
        <taxon>Thelephoraceae</taxon>
        <taxon>Thelephora</taxon>
    </lineage>
</organism>
<dbReference type="Proteomes" id="UP000736335">
    <property type="component" value="Unassembled WGS sequence"/>
</dbReference>
<proteinExistence type="predicted"/>
<sequence>MQQTRPPGLPSLALAEATSPFLLIAFAASDAIPSHTFGVSAAAFLNDSVKYDVQMEKQMVSSLSGLTLRNGYLQKRKKLKPWDGNWAGEKKPEPPHGYSVHRRMSKLPKLAEYNSEDSKDHVLTVVVPVTRAMNSVQPTTKFYFFDIHIDKANEARVHGDPQMLHPPILFSPESAMHLHQRWIENSSGR</sequence>
<gene>
    <name evidence="1" type="ORF">BJ322DRAFT_228383</name>
</gene>